<protein>
    <submittedName>
        <fullName evidence="1">Uncharacterized protein</fullName>
    </submittedName>
</protein>
<proteinExistence type="predicted"/>
<name>A0A8S5S040_9CAUD</name>
<reference evidence="1" key="1">
    <citation type="journal article" date="2021" name="Proc. Natl. Acad. Sci. U.S.A.">
        <title>A Catalog of Tens of Thousands of Viruses from Human Metagenomes Reveals Hidden Associations with Chronic Diseases.</title>
        <authorList>
            <person name="Tisza M.J."/>
            <person name="Buck C.B."/>
        </authorList>
    </citation>
    <scope>NUCLEOTIDE SEQUENCE</scope>
    <source>
        <strain evidence="1">CtNQV2</strain>
    </source>
</reference>
<evidence type="ECO:0000313" key="1">
    <source>
        <dbReference type="EMBL" id="DAF44018.1"/>
    </source>
</evidence>
<organism evidence="1">
    <name type="scientific">Myoviridae sp. ctNQV2</name>
    <dbReference type="NCBI Taxonomy" id="2827683"/>
    <lineage>
        <taxon>Viruses</taxon>
        <taxon>Duplodnaviria</taxon>
        <taxon>Heunggongvirae</taxon>
        <taxon>Uroviricota</taxon>
        <taxon>Caudoviricetes</taxon>
    </lineage>
</organism>
<accession>A0A8S5S040</accession>
<sequence length="137" mass="16543">MAYVCYDFNSAPICDELENFNDCYVPCIKDILKHIKFVDMKPYVRYINNDLEFLYHFKIPVHFTNNVEMVFNDMIVRLSKRVNRLDINDFYYYYVIEFINSNTKISYSSQTNDIKNLLLLTSERLRLFKTEIQICDI</sequence>
<dbReference type="EMBL" id="BK032510">
    <property type="protein sequence ID" value="DAF44018.1"/>
    <property type="molecule type" value="Genomic_DNA"/>
</dbReference>